<dbReference type="EMBL" id="CP059273">
    <property type="protein sequence ID" value="QLQ82009.1"/>
    <property type="molecule type" value="Genomic_DNA"/>
</dbReference>
<evidence type="ECO:0000313" key="2">
    <source>
        <dbReference type="EMBL" id="QLQ82009.1"/>
    </source>
</evidence>
<dbReference type="AlphaFoldDB" id="A0A7H9HY06"/>
<name>A0A7H9HY06_9SACH</name>
<accession>A0A7H9HY06</accession>
<proteinExistence type="predicted"/>
<evidence type="ECO:0000313" key="3">
    <source>
        <dbReference type="Proteomes" id="UP000510647"/>
    </source>
</evidence>
<dbReference type="OrthoDB" id="10543264at2759"/>
<dbReference type="Proteomes" id="UP000510647">
    <property type="component" value="Chromosome 7"/>
</dbReference>
<keyword evidence="3" id="KW-1185">Reference proteome</keyword>
<keyword evidence="1" id="KW-0732">Signal</keyword>
<gene>
    <name evidence="2" type="ORF">HG537_0G02630</name>
</gene>
<reference evidence="2 3" key="1">
    <citation type="submission" date="2020-06" db="EMBL/GenBank/DDBJ databases">
        <title>The yeast mating-type switching endonuclease HO is a domesticated member of an unorthodox homing genetic element family.</title>
        <authorList>
            <person name="Coughlan A.Y."/>
            <person name="Lombardi L."/>
            <person name="Braun-Galleani S."/>
            <person name="Martos A.R."/>
            <person name="Galeote V."/>
            <person name="Bigey F."/>
            <person name="Dequin S."/>
            <person name="Byrne K.P."/>
            <person name="Wolfe K.H."/>
        </authorList>
    </citation>
    <scope>NUCLEOTIDE SEQUENCE [LARGE SCALE GENOMIC DNA]</scope>
    <source>
        <strain evidence="2 3">CBS2947</strain>
    </source>
</reference>
<organism evidence="2 3">
    <name type="scientific">Torulaspora globosa</name>
    <dbReference type="NCBI Taxonomy" id="48254"/>
    <lineage>
        <taxon>Eukaryota</taxon>
        <taxon>Fungi</taxon>
        <taxon>Dikarya</taxon>
        <taxon>Ascomycota</taxon>
        <taxon>Saccharomycotina</taxon>
        <taxon>Saccharomycetes</taxon>
        <taxon>Saccharomycetales</taxon>
        <taxon>Saccharomycetaceae</taxon>
        <taxon>Torulaspora</taxon>
    </lineage>
</organism>
<evidence type="ECO:0000256" key="1">
    <source>
        <dbReference type="SAM" id="SignalP"/>
    </source>
</evidence>
<feature type="chain" id="PRO_5028807413" evidence="1">
    <location>
        <begin position="24"/>
        <end position="163"/>
    </location>
</feature>
<feature type="signal peptide" evidence="1">
    <location>
        <begin position="1"/>
        <end position="23"/>
    </location>
</feature>
<protein>
    <submittedName>
        <fullName evidence="2">Uncharacterized protein</fullName>
    </submittedName>
</protein>
<sequence>MQMNGSLIKYLVVLAFIATLAHCEFHWITTDYHAPNNITTAFLACLESELGHLAYNVSHDPLNRINIMPREHREMNETEYAAIIKCQEFVGGHDHFTYQGSRYEDEWTLSSTYINILNTGFDYSTYTRDMILESRRMLVCQGSSLVSFQKVRNKKSINLSGIS</sequence>